<evidence type="ECO:0000313" key="10">
    <source>
        <dbReference type="Proteomes" id="UP001161691"/>
    </source>
</evidence>
<gene>
    <name evidence="9" type="ORF">KB449_30145</name>
</gene>
<feature type="transmembrane region" description="Helical" evidence="7">
    <location>
        <begin position="258"/>
        <end position="277"/>
    </location>
</feature>
<dbReference type="InterPro" id="IPR000515">
    <property type="entry name" value="MetI-like"/>
</dbReference>
<accession>A0ABT6TQV7</accession>
<keyword evidence="10" id="KW-1185">Reference proteome</keyword>
<proteinExistence type="inferred from homology"/>
<feature type="transmembrane region" description="Helical" evidence="7">
    <location>
        <begin position="200"/>
        <end position="225"/>
    </location>
</feature>
<organism evidence="9 10">
    <name type="scientific">Cohnella hashimotonis</name>
    <dbReference type="NCBI Taxonomy" id="2826895"/>
    <lineage>
        <taxon>Bacteria</taxon>
        <taxon>Bacillati</taxon>
        <taxon>Bacillota</taxon>
        <taxon>Bacilli</taxon>
        <taxon>Bacillales</taxon>
        <taxon>Paenibacillaceae</taxon>
        <taxon>Cohnella</taxon>
    </lineage>
</organism>
<dbReference type="RefSeq" id="WP_282911892.1">
    <property type="nucleotide sequence ID" value="NZ_JAGRPV010000001.1"/>
</dbReference>
<comment type="similarity">
    <text evidence="7">Belongs to the binding-protein-dependent transport system permease family.</text>
</comment>
<dbReference type="SUPFAM" id="SSF161098">
    <property type="entry name" value="MetI-like"/>
    <property type="match status" value="1"/>
</dbReference>
<evidence type="ECO:0000313" key="9">
    <source>
        <dbReference type="EMBL" id="MDI4649236.1"/>
    </source>
</evidence>
<dbReference type="Proteomes" id="UP001161691">
    <property type="component" value="Unassembled WGS sequence"/>
</dbReference>
<feature type="transmembrane region" description="Helical" evidence="7">
    <location>
        <begin position="161"/>
        <end position="179"/>
    </location>
</feature>
<evidence type="ECO:0000256" key="1">
    <source>
        <dbReference type="ARBA" id="ARBA00004651"/>
    </source>
</evidence>
<keyword evidence="4 7" id="KW-0812">Transmembrane</keyword>
<evidence type="ECO:0000256" key="3">
    <source>
        <dbReference type="ARBA" id="ARBA00022475"/>
    </source>
</evidence>
<comment type="subcellular location">
    <subcellularLocation>
        <location evidence="1 7">Cell membrane</location>
        <topology evidence="1 7">Multi-pass membrane protein</topology>
    </subcellularLocation>
</comment>
<keyword evidence="6 7" id="KW-0472">Membrane</keyword>
<feature type="transmembrane region" description="Helical" evidence="7">
    <location>
        <begin position="121"/>
        <end position="141"/>
    </location>
</feature>
<sequence>MNANYNGIIGMHDIKLPHIKLLYWTMFFAMLAVAAVCLFPPVWLLLSSLKDVKEFFAIPPTIVPRSFEVDKIVSTWRDYRFLTIYGNTLAVTGGTLVSTILFNGVTGFVLSRLKPLGSGVLMTLVLWTMLLPNTVGMVGVFKNLVHFPILGLNLTNSFWPMWLMAGANAYFIIIFKGFFDGIPQALIEAARIDGCTSMGLFARIALPLSKPVLWAVSILTVNNAWSDFFWPYMVLKDQELWTVMVAIFNLKSSAPMDIMFVALTLSIVPPAVLFLFFQRYIIAGFNFSGIKG</sequence>
<dbReference type="Gene3D" id="1.10.3720.10">
    <property type="entry name" value="MetI-like"/>
    <property type="match status" value="1"/>
</dbReference>
<feature type="domain" description="ABC transmembrane type-1" evidence="8">
    <location>
        <begin position="85"/>
        <end position="277"/>
    </location>
</feature>
<dbReference type="Pfam" id="PF00528">
    <property type="entry name" value="BPD_transp_1"/>
    <property type="match status" value="1"/>
</dbReference>
<evidence type="ECO:0000259" key="8">
    <source>
        <dbReference type="PROSITE" id="PS50928"/>
    </source>
</evidence>
<evidence type="ECO:0000256" key="6">
    <source>
        <dbReference type="ARBA" id="ARBA00023136"/>
    </source>
</evidence>
<feature type="transmembrane region" description="Helical" evidence="7">
    <location>
        <begin position="21"/>
        <end position="46"/>
    </location>
</feature>
<name>A0ABT6TQV7_9BACL</name>
<evidence type="ECO:0000256" key="4">
    <source>
        <dbReference type="ARBA" id="ARBA00022692"/>
    </source>
</evidence>
<protein>
    <submittedName>
        <fullName evidence="9">Carbohydrate ABC transporter permease</fullName>
    </submittedName>
</protein>
<feature type="transmembrane region" description="Helical" evidence="7">
    <location>
        <begin position="84"/>
        <end position="109"/>
    </location>
</feature>
<dbReference type="CDD" id="cd06261">
    <property type="entry name" value="TM_PBP2"/>
    <property type="match status" value="1"/>
</dbReference>
<comment type="caution">
    <text evidence="9">The sequence shown here is derived from an EMBL/GenBank/DDBJ whole genome shotgun (WGS) entry which is preliminary data.</text>
</comment>
<dbReference type="EMBL" id="JAGRPV010000001">
    <property type="protein sequence ID" value="MDI4649236.1"/>
    <property type="molecule type" value="Genomic_DNA"/>
</dbReference>
<dbReference type="InterPro" id="IPR035906">
    <property type="entry name" value="MetI-like_sf"/>
</dbReference>
<dbReference type="PANTHER" id="PTHR43744">
    <property type="entry name" value="ABC TRANSPORTER PERMEASE PROTEIN MG189-RELATED-RELATED"/>
    <property type="match status" value="1"/>
</dbReference>
<evidence type="ECO:0000256" key="7">
    <source>
        <dbReference type="RuleBase" id="RU363032"/>
    </source>
</evidence>
<dbReference type="PROSITE" id="PS50928">
    <property type="entry name" value="ABC_TM1"/>
    <property type="match status" value="1"/>
</dbReference>
<keyword evidence="5 7" id="KW-1133">Transmembrane helix</keyword>
<evidence type="ECO:0000256" key="5">
    <source>
        <dbReference type="ARBA" id="ARBA00022989"/>
    </source>
</evidence>
<evidence type="ECO:0000256" key="2">
    <source>
        <dbReference type="ARBA" id="ARBA00022448"/>
    </source>
</evidence>
<keyword evidence="3" id="KW-1003">Cell membrane</keyword>
<reference evidence="9" key="1">
    <citation type="submission" date="2023-04" db="EMBL/GenBank/DDBJ databases">
        <title>Comparative genomic analysis of Cohnella hashimotonis sp. nov., isolated from the International Space Station.</title>
        <authorList>
            <person name="Venkateswaran K."/>
            <person name="Simpson A."/>
        </authorList>
    </citation>
    <scope>NUCLEOTIDE SEQUENCE</scope>
    <source>
        <strain evidence="9">F6_2S_P_1</strain>
    </source>
</reference>
<keyword evidence="2 7" id="KW-0813">Transport</keyword>
<dbReference type="PANTHER" id="PTHR43744:SF6">
    <property type="entry name" value="ABC TRANSPORTER PERMEASE PROTEIN YESQ-RELATED"/>
    <property type="match status" value="1"/>
</dbReference>